<evidence type="ECO:0000256" key="1">
    <source>
        <dbReference type="ARBA" id="ARBA00004613"/>
    </source>
</evidence>
<dbReference type="Pfam" id="PF02225">
    <property type="entry name" value="PA"/>
    <property type="match status" value="1"/>
</dbReference>
<dbReference type="InterPro" id="IPR003137">
    <property type="entry name" value="PA_domain"/>
</dbReference>
<protein>
    <recommendedName>
        <fullName evidence="4">PA domain-containing protein</fullName>
    </recommendedName>
</protein>
<dbReference type="EMBL" id="EQ974320">
    <property type="protein sequence ID" value="EEF30456.1"/>
    <property type="molecule type" value="Genomic_DNA"/>
</dbReference>
<evidence type="ECO:0000313" key="5">
    <source>
        <dbReference type="EMBL" id="EEF30456.1"/>
    </source>
</evidence>
<dbReference type="AlphaFoldDB" id="B9T0Z3"/>
<gene>
    <name evidence="5" type="ORF">RCOM_0371350</name>
</gene>
<dbReference type="InterPro" id="IPR045051">
    <property type="entry name" value="SBT"/>
</dbReference>
<sequence>MDQAIEDGAYVISLSIGITGYAPQYDHDPIAIDAFGATQHGIIVSYSAVYGVDVSGSYGFVDSLSPSKVQRKIVVCNRRMNARGEKGSVVKLAGGFGMILANIVDSDEELIVDSHLIPATMMK</sequence>
<dbReference type="InParanoid" id="B9T0Z3"/>
<organism evidence="5 6">
    <name type="scientific">Ricinus communis</name>
    <name type="common">Castor bean</name>
    <dbReference type="NCBI Taxonomy" id="3988"/>
    <lineage>
        <taxon>Eukaryota</taxon>
        <taxon>Viridiplantae</taxon>
        <taxon>Streptophyta</taxon>
        <taxon>Embryophyta</taxon>
        <taxon>Tracheophyta</taxon>
        <taxon>Spermatophyta</taxon>
        <taxon>Magnoliopsida</taxon>
        <taxon>eudicotyledons</taxon>
        <taxon>Gunneridae</taxon>
        <taxon>Pentapetalae</taxon>
        <taxon>rosids</taxon>
        <taxon>fabids</taxon>
        <taxon>Malpighiales</taxon>
        <taxon>Euphorbiaceae</taxon>
        <taxon>Acalyphoideae</taxon>
        <taxon>Acalypheae</taxon>
        <taxon>Ricinus</taxon>
    </lineage>
</organism>
<comment type="subcellular location">
    <subcellularLocation>
        <location evidence="1">Secreted</location>
    </subcellularLocation>
</comment>
<dbReference type="eggNOG" id="ENOG502QZDA">
    <property type="taxonomic scope" value="Eukaryota"/>
</dbReference>
<dbReference type="CDD" id="cd02120">
    <property type="entry name" value="PA_subtilisin_like"/>
    <property type="match status" value="1"/>
</dbReference>
<keyword evidence="6" id="KW-1185">Reference proteome</keyword>
<dbReference type="Gene3D" id="3.50.30.30">
    <property type="match status" value="1"/>
</dbReference>
<evidence type="ECO:0000259" key="4">
    <source>
        <dbReference type="Pfam" id="PF02225"/>
    </source>
</evidence>
<reference evidence="6" key="1">
    <citation type="journal article" date="2010" name="Nat. Biotechnol.">
        <title>Draft genome sequence of the oilseed species Ricinus communis.</title>
        <authorList>
            <person name="Chan A.P."/>
            <person name="Crabtree J."/>
            <person name="Zhao Q."/>
            <person name="Lorenzi H."/>
            <person name="Orvis J."/>
            <person name="Puiu D."/>
            <person name="Melake-Berhan A."/>
            <person name="Jones K.M."/>
            <person name="Redman J."/>
            <person name="Chen G."/>
            <person name="Cahoon E.B."/>
            <person name="Gedil M."/>
            <person name="Stanke M."/>
            <person name="Haas B.J."/>
            <person name="Wortman J.R."/>
            <person name="Fraser-Liggett C.M."/>
            <person name="Ravel J."/>
            <person name="Rabinowicz P.D."/>
        </authorList>
    </citation>
    <scope>NUCLEOTIDE SEQUENCE [LARGE SCALE GENOMIC DNA]</scope>
    <source>
        <strain evidence="6">cv. Hale</strain>
    </source>
</reference>
<evidence type="ECO:0000256" key="3">
    <source>
        <dbReference type="ARBA" id="ARBA00022729"/>
    </source>
</evidence>
<dbReference type="STRING" id="3988.B9T0Z3"/>
<accession>B9T0Z3</accession>
<keyword evidence="3" id="KW-0732">Signal</keyword>
<comment type="similarity">
    <text evidence="2">Belongs to the peptidase S8 family.</text>
</comment>
<evidence type="ECO:0000313" key="6">
    <source>
        <dbReference type="Proteomes" id="UP000008311"/>
    </source>
</evidence>
<dbReference type="PANTHER" id="PTHR10795">
    <property type="entry name" value="PROPROTEIN CONVERTASE SUBTILISIN/KEXIN"/>
    <property type="match status" value="1"/>
</dbReference>
<dbReference type="Proteomes" id="UP000008311">
    <property type="component" value="Unassembled WGS sequence"/>
</dbReference>
<evidence type="ECO:0000256" key="2">
    <source>
        <dbReference type="ARBA" id="ARBA00011073"/>
    </source>
</evidence>
<name>B9T0Z3_RICCO</name>
<dbReference type="GO" id="GO:0005576">
    <property type="term" value="C:extracellular region"/>
    <property type="evidence" value="ECO:0007669"/>
    <property type="project" value="UniProtKB-SubCell"/>
</dbReference>
<feature type="domain" description="PA" evidence="4">
    <location>
        <begin position="59"/>
        <end position="122"/>
    </location>
</feature>
<proteinExistence type="inferred from homology"/>